<dbReference type="Gene3D" id="3.50.30.10">
    <property type="entry name" value="Phosphohistidine domain"/>
    <property type="match status" value="1"/>
</dbReference>
<evidence type="ECO:0000256" key="2">
    <source>
        <dbReference type="ARBA" id="ARBA00001946"/>
    </source>
</evidence>
<dbReference type="AlphaFoldDB" id="A0A401LBD1"/>
<feature type="coiled-coil region" evidence="21">
    <location>
        <begin position="26"/>
        <end position="55"/>
    </location>
</feature>
<evidence type="ECO:0000256" key="7">
    <source>
        <dbReference type="ARBA" id="ARBA00016544"/>
    </source>
</evidence>
<feature type="binding site" evidence="20">
    <location>
        <position position="446"/>
    </location>
    <ligand>
        <name>Mg(2+)</name>
        <dbReference type="ChEBI" id="CHEBI:18420"/>
    </ligand>
</feature>
<accession>A0A401LBD1</accession>
<keyword evidence="11 17" id="KW-0808">Transferase</keyword>
<comment type="subcellular location">
    <subcellularLocation>
        <location evidence="4 17">Cytoplasm</location>
    </subcellularLocation>
</comment>
<evidence type="ECO:0000256" key="9">
    <source>
        <dbReference type="ARBA" id="ARBA00022490"/>
    </source>
</evidence>
<evidence type="ECO:0000313" key="26">
    <source>
        <dbReference type="Proteomes" id="UP000287361"/>
    </source>
</evidence>
<evidence type="ECO:0000259" key="23">
    <source>
        <dbReference type="Pfam" id="PF02896"/>
    </source>
</evidence>
<comment type="catalytic activity">
    <reaction evidence="1 17">
        <text>L-histidyl-[protein] + phosphoenolpyruvate = N(pros)-phospho-L-histidyl-[protein] + pyruvate</text>
        <dbReference type="Rhea" id="RHEA:23880"/>
        <dbReference type="Rhea" id="RHEA-COMP:9745"/>
        <dbReference type="Rhea" id="RHEA-COMP:9746"/>
        <dbReference type="ChEBI" id="CHEBI:15361"/>
        <dbReference type="ChEBI" id="CHEBI:29979"/>
        <dbReference type="ChEBI" id="CHEBI:58702"/>
        <dbReference type="ChEBI" id="CHEBI:64837"/>
        <dbReference type="EC" id="2.7.3.9"/>
    </reaction>
</comment>
<dbReference type="InterPro" id="IPR008731">
    <property type="entry name" value="PTS_EIN"/>
</dbReference>
<keyword evidence="13 17" id="KW-0479">Metal-binding</keyword>
<dbReference type="InterPro" id="IPR015813">
    <property type="entry name" value="Pyrv/PenolPyrv_kinase-like_dom"/>
</dbReference>
<dbReference type="OrthoDB" id="9765468at2"/>
<reference evidence="25 26" key="1">
    <citation type="submission" date="2018-10" db="EMBL/GenBank/DDBJ databases">
        <title>Draft Genome Sequence of Anaerotignum sp. KCTC 15736.</title>
        <authorList>
            <person name="Choi S.H."/>
            <person name="Kim J.S."/>
            <person name="Kang S.W."/>
            <person name="Lee J.S."/>
            <person name="Park S.H."/>
        </authorList>
    </citation>
    <scope>NUCLEOTIDE SEQUENCE [LARGE SCALE GENOMIC DNA]</scope>
    <source>
        <strain evidence="25 26">KCTC 15736</strain>
    </source>
</reference>
<dbReference type="InterPro" id="IPR023151">
    <property type="entry name" value="PEP_util_CS"/>
</dbReference>
<dbReference type="GO" id="GO:0009401">
    <property type="term" value="P:phosphoenolpyruvate-dependent sugar phosphotransferase system"/>
    <property type="evidence" value="ECO:0007669"/>
    <property type="project" value="UniProtKB-KW"/>
</dbReference>
<feature type="domain" description="Phosphotransferase system enzyme I N-terminal" evidence="24">
    <location>
        <begin position="10"/>
        <end position="118"/>
    </location>
</feature>
<keyword evidence="9 17" id="KW-0963">Cytoplasm</keyword>
<comment type="similarity">
    <text evidence="5 17">Belongs to the PEP-utilizing enzyme family.</text>
</comment>
<dbReference type="PANTHER" id="PTHR46244:SF3">
    <property type="entry name" value="PHOSPHOENOLPYRUVATE-PROTEIN PHOSPHOTRANSFERASE"/>
    <property type="match status" value="1"/>
</dbReference>
<evidence type="ECO:0000256" key="3">
    <source>
        <dbReference type="ARBA" id="ARBA00002728"/>
    </source>
</evidence>
<dbReference type="PANTHER" id="PTHR46244">
    <property type="entry name" value="PHOSPHOENOLPYRUVATE-PROTEIN PHOSPHOTRANSFERASE"/>
    <property type="match status" value="1"/>
</dbReference>
<keyword evidence="21" id="KW-0175">Coiled coil</keyword>
<keyword evidence="12 17" id="KW-0598">Phosphotransferase system</keyword>
<feature type="binding site" evidence="19">
    <location>
        <position position="288"/>
    </location>
    <ligand>
        <name>phosphoenolpyruvate</name>
        <dbReference type="ChEBI" id="CHEBI:58702"/>
    </ligand>
</feature>
<dbReference type="InterPro" id="IPR050499">
    <property type="entry name" value="PEP-utilizing_PTS_enzyme"/>
</dbReference>
<feature type="domain" description="PEP-utilising enzyme mobile" evidence="22">
    <location>
        <begin position="145"/>
        <end position="217"/>
    </location>
</feature>
<evidence type="ECO:0000256" key="12">
    <source>
        <dbReference type="ARBA" id="ARBA00022683"/>
    </source>
</evidence>
<evidence type="ECO:0000256" key="10">
    <source>
        <dbReference type="ARBA" id="ARBA00022597"/>
    </source>
</evidence>
<evidence type="ECO:0000256" key="11">
    <source>
        <dbReference type="ARBA" id="ARBA00022679"/>
    </source>
</evidence>
<dbReference type="InterPro" id="IPR036637">
    <property type="entry name" value="Phosphohistidine_dom_sf"/>
</dbReference>
<evidence type="ECO:0000256" key="13">
    <source>
        <dbReference type="ARBA" id="ARBA00022723"/>
    </source>
</evidence>
<evidence type="ECO:0000256" key="4">
    <source>
        <dbReference type="ARBA" id="ARBA00004496"/>
    </source>
</evidence>
<organism evidence="25 26">
    <name type="scientific">Anaerotignum faecicola</name>
    <dbReference type="NCBI Taxonomy" id="2358141"/>
    <lineage>
        <taxon>Bacteria</taxon>
        <taxon>Bacillati</taxon>
        <taxon>Bacillota</taxon>
        <taxon>Clostridia</taxon>
        <taxon>Lachnospirales</taxon>
        <taxon>Anaerotignaceae</taxon>
        <taxon>Anaerotignum</taxon>
    </lineage>
</organism>
<proteinExistence type="inferred from homology"/>
<dbReference type="Gene3D" id="3.20.20.60">
    <property type="entry name" value="Phosphoenolpyruvate-binding domains"/>
    <property type="match status" value="1"/>
</dbReference>
<evidence type="ECO:0000313" key="25">
    <source>
        <dbReference type="EMBL" id="GCB28782.1"/>
    </source>
</evidence>
<keyword evidence="26" id="KW-1185">Reference proteome</keyword>
<dbReference type="InterPro" id="IPR024692">
    <property type="entry name" value="PTS_EI"/>
</dbReference>
<feature type="domain" description="PEP-utilising enzyme C-terminal" evidence="23">
    <location>
        <begin position="243"/>
        <end position="531"/>
    </location>
</feature>
<comment type="caution">
    <text evidence="25">The sequence shown here is derived from an EMBL/GenBank/DDBJ whole genome shotgun (WGS) entry which is preliminary data.</text>
</comment>
<evidence type="ECO:0000256" key="14">
    <source>
        <dbReference type="ARBA" id="ARBA00022777"/>
    </source>
</evidence>
<dbReference type="EC" id="2.7.3.9" evidence="6 17"/>
<dbReference type="PRINTS" id="PR01736">
    <property type="entry name" value="PHPHTRNFRASE"/>
</dbReference>
<sequence length="558" mass="62065">MEEIRTEPQSGGIAIGKAVLLKQPDLAAERREITAAEAEKEQAAFRRAAEQVRESLRPLARTNAIFAAHLDMAEDATLLQGVEEKIAAGKNAEWALEEETEELSGMLESLEDAYLRERAADVRDVCRRMMAALKGVSETSLRNITEKAILFAEELHPSDTAQMDFRYIRGMVTEKGGTTSHVAILARSLEIPALLGMEGILKKVREGEAVILDGKEGRLIFSPDAKTQAAYQEKQQAEKEVKRKLKEMNRLPAATTDGRQVVLFANAGSLRDIELAKKHGAEGIGLFRSEFLYMESSRFPTEQEQFEIYKQAAEMLKKPITIRTLDIGGDKNLPYYQFEKEENPFLGWRAIRFCLDMRDVFKTQLKAILRAAAFGDIRIMYPMIVSVEEFRKANAILEECKAELRERKLLFRESISTGIMVETPAAAFIAEELAKEADFFSIGTNDLTQYILAADRGNQKLTKLYSPFHPAVLRAVAKVIAAGHKEGKEVGMCGEFAADARAVPLLLGMGLDEFSMASNEIAAVRYQVRGLAAKQAAELARRALAAGTEKEVRGLLER</sequence>
<evidence type="ECO:0000256" key="8">
    <source>
        <dbReference type="ARBA" id="ARBA00022448"/>
    </source>
</evidence>
<feature type="active site" description="Tele-phosphohistidine intermediate" evidence="18">
    <location>
        <position position="181"/>
    </location>
</feature>
<feature type="binding site" evidence="20">
    <location>
        <position position="422"/>
    </location>
    <ligand>
        <name>Mg(2+)</name>
        <dbReference type="ChEBI" id="CHEBI:18420"/>
    </ligand>
</feature>
<dbReference type="Pfam" id="PF00391">
    <property type="entry name" value="PEP-utilizers"/>
    <property type="match status" value="1"/>
</dbReference>
<dbReference type="PROSITE" id="PS00742">
    <property type="entry name" value="PEP_ENZYMES_2"/>
    <property type="match status" value="1"/>
</dbReference>
<keyword evidence="15 17" id="KW-0460">Magnesium</keyword>
<gene>
    <name evidence="25" type="primary">ptsI</name>
    <name evidence="25" type="ORF">KGMB03357_04430</name>
</gene>
<feature type="binding site" evidence="19">
    <location>
        <position position="456"/>
    </location>
    <ligand>
        <name>phosphoenolpyruvate</name>
        <dbReference type="ChEBI" id="CHEBI:58702"/>
    </ligand>
</feature>
<evidence type="ECO:0000256" key="16">
    <source>
        <dbReference type="ARBA" id="ARBA00033235"/>
    </source>
</evidence>
<dbReference type="InterPro" id="IPR008279">
    <property type="entry name" value="PEP-util_enz_mobile_dom"/>
</dbReference>
<dbReference type="SUPFAM" id="SSF51621">
    <property type="entry name" value="Phosphoenolpyruvate/pyruvate domain"/>
    <property type="match status" value="1"/>
</dbReference>
<evidence type="ECO:0000256" key="19">
    <source>
        <dbReference type="PIRSR" id="PIRSR000732-2"/>
    </source>
</evidence>
<comment type="function">
    <text evidence="3 17">General (non sugar-specific) component of the phosphoenolpyruvate-dependent sugar phosphotransferase system (sugar PTS). This major carbohydrate active-transport system catalyzes the phosphorylation of incoming sugar substrates concomitantly with their translocation across the cell membrane. Enzyme I transfers the phosphoryl group from phosphoenolpyruvate (PEP) to the phosphoryl carrier protein (HPr).</text>
</comment>
<dbReference type="GO" id="GO:0008965">
    <property type="term" value="F:phosphoenolpyruvate-protein phosphotransferase activity"/>
    <property type="evidence" value="ECO:0007669"/>
    <property type="project" value="UniProtKB-EC"/>
</dbReference>
<dbReference type="SUPFAM" id="SSF47831">
    <property type="entry name" value="Enzyme I of the PEP:sugar phosphotransferase system HPr-binding (sub)domain"/>
    <property type="match status" value="1"/>
</dbReference>
<evidence type="ECO:0000256" key="18">
    <source>
        <dbReference type="PIRSR" id="PIRSR000732-1"/>
    </source>
</evidence>
<evidence type="ECO:0000256" key="20">
    <source>
        <dbReference type="PIRSR" id="PIRSR000732-3"/>
    </source>
</evidence>
<keyword evidence="25" id="KW-0670">Pyruvate</keyword>
<protein>
    <recommendedName>
        <fullName evidence="7 17">Phosphoenolpyruvate-protein phosphotransferase</fullName>
        <ecNumber evidence="6 17">2.7.3.9</ecNumber>
    </recommendedName>
    <alternativeName>
        <fullName evidence="16 17">Phosphotransferase system, enzyme I</fullName>
    </alternativeName>
</protein>
<evidence type="ECO:0000256" key="1">
    <source>
        <dbReference type="ARBA" id="ARBA00000683"/>
    </source>
</evidence>
<dbReference type="InterPro" id="IPR000121">
    <property type="entry name" value="PEP_util_C"/>
</dbReference>
<evidence type="ECO:0000256" key="15">
    <source>
        <dbReference type="ARBA" id="ARBA00022842"/>
    </source>
</evidence>
<dbReference type="InterPro" id="IPR006318">
    <property type="entry name" value="PTS_EI-like"/>
</dbReference>
<name>A0A401LBD1_9FIRM</name>
<evidence type="ECO:0000256" key="6">
    <source>
        <dbReference type="ARBA" id="ARBA00012232"/>
    </source>
</evidence>
<dbReference type="SUPFAM" id="SSF52009">
    <property type="entry name" value="Phosphohistidine domain"/>
    <property type="match status" value="1"/>
</dbReference>
<keyword evidence="10 17" id="KW-0762">Sugar transport</keyword>
<dbReference type="NCBIfam" id="TIGR01417">
    <property type="entry name" value="PTS_I_fam"/>
    <property type="match status" value="1"/>
</dbReference>
<dbReference type="Pfam" id="PF05524">
    <property type="entry name" value="PEP-utilisers_N"/>
    <property type="match status" value="1"/>
</dbReference>
<feature type="binding site" evidence="19">
    <location>
        <begin position="445"/>
        <end position="446"/>
    </location>
    <ligand>
        <name>phosphoenolpyruvate</name>
        <dbReference type="ChEBI" id="CHEBI:58702"/>
    </ligand>
</feature>
<evidence type="ECO:0000259" key="22">
    <source>
        <dbReference type="Pfam" id="PF00391"/>
    </source>
</evidence>
<feature type="binding site" evidence="19">
    <location>
        <position position="323"/>
    </location>
    <ligand>
        <name>phosphoenolpyruvate</name>
        <dbReference type="ChEBI" id="CHEBI:58702"/>
    </ligand>
</feature>
<evidence type="ECO:0000256" key="17">
    <source>
        <dbReference type="PIRNR" id="PIRNR000732"/>
    </source>
</evidence>
<dbReference type="GO" id="GO:0005737">
    <property type="term" value="C:cytoplasm"/>
    <property type="evidence" value="ECO:0007669"/>
    <property type="project" value="UniProtKB-SubCell"/>
</dbReference>
<keyword evidence="8 17" id="KW-0813">Transport</keyword>
<feature type="active site" description="Proton donor" evidence="18">
    <location>
        <position position="493"/>
    </location>
</feature>
<keyword evidence="14 17" id="KW-0418">Kinase</keyword>
<evidence type="ECO:0000259" key="24">
    <source>
        <dbReference type="Pfam" id="PF05524"/>
    </source>
</evidence>
<dbReference type="GO" id="GO:0046872">
    <property type="term" value="F:metal ion binding"/>
    <property type="evidence" value="ECO:0007669"/>
    <property type="project" value="UniProtKB-KW"/>
</dbReference>
<dbReference type="Gene3D" id="1.10.274.10">
    <property type="entry name" value="PtsI, HPr-binding domain"/>
    <property type="match status" value="1"/>
</dbReference>
<dbReference type="Proteomes" id="UP000287361">
    <property type="component" value="Unassembled WGS sequence"/>
</dbReference>
<comment type="cofactor">
    <cofactor evidence="2 17 20">
        <name>Mg(2+)</name>
        <dbReference type="ChEBI" id="CHEBI:18420"/>
    </cofactor>
</comment>
<dbReference type="Pfam" id="PF02896">
    <property type="entry name" value="PEP-utilizers_C"/>
    <property type="match status" value="1"/>
</dbReference>
<evidence type="ECO:0000256" key="21">
    <source>
        <dbReference type="SAM" id="Coils"/>
    </source>
</evidence>
<dbReference type="InterPro" id="IPR036618">
    <property type="entry name" value="PtsI_HPr-bd_sf"/>
</dbReference>
<dbReference type="PIRSF" id="PIRSF000732">
    <property type="entry name" value="PTS_enzyme_I"/>
    <property type="match status" value="1"/>
</dbReference>
<evidence type="ECO:0000256" key="5">
    <source>
        <dbReference type="ARBA" id="ARBA00007837"/>
    </source>
</evidence>
<dbReference type="GO" id="GO:0016301">
    <property type="term" value="F:kinase activity"/>
    <property type="evidence" value="ECO:0007669"/>
    <property type="project" value="UniProtKB-KW"/>
</dbReference>
<dbReference type="InterPro" id="IPR040442">
    <property type="entry name" value="Pyrv_kinase-like_dom_sf"/>
</dbReference>
<dbReference type="EMBL" id="BHVZ01000001">
    <property type="protein sequence ID" value="GCB28782.1"/>
    <property type="molecule type" value="Genomic_DNA"/>
</dbReference>